<evidence type="ECO:0000313" key="3">
    <source>
        <dbReference type="EMBL" id="NYD74503.1"/>
    </source>
</evidence>
<keyword evidence="2" id="KW-0812">Transmembrane</keyword>
<feature type="transmembrane region" description="Helical" evidence="2">
    <location>
        <begin position="105"/>
        <end position="124"/>
    </location>
</feature>
<gene>
    <name evidence="3" type="ORF">BJ963_002022</name>
</gene>
<keyword evidence="2" id="KW-0472">Membrane</keyword>
<dbReference type="RefSeq" id="WP_179456382.1">
    <property type="nucleotide sequence ID" value="NZ_BAAAPX010000001.1"/>
</dbReference>
<feature type="compositionally biased region" description="Basic and acidic residues" evidence="1">
    <location>
        <begin position="1"/>
        <end position="14"/>
    </location>
</feature>
<name>A0A852T0T6_9MICO</name>
<feature type="transmembrane region" description="Helical" evidence="2">
    <location>
        <begin position="59"/>
        <end position="84"/>
    </location>
</feature>
<dbReference type="AlphaFoldDB" id="A0A852T0T6"/>
<feature type="transmembrane region" description="Helical" evidence="2">
    <location>
        <begin position="34"/>
        <end position="53"/>
    </location>
</feature>
<evidence type="ECO:0000313" key="4">
    <source>
        <dbReference type="Proteomes" id="UP000589620"/>
    </source>
</evidence>
<evidence type="ECO:0000256" key="2">
    <source>
        <dbReference type="SAM" id="Phobius"/>
    </source>
</evidence>
<organism evidence="3 4">
    <name type="scientific">Leifsonia soli</name>
    <dbReference type="NCBI Taxonomy" id="582665"/>
    <lineage>
        <taxon>Bacteria</taxon>
        <taxon>Bacillati</taxon>
        <taxon>Actinomycetota</taxon>
        <taxon>Actinomycetes</taxon>
        <taxon>Micrococcales</taxon>
        <taxon>Microbacteriaceae</taxon>
        <taxon>Leifsonia</taxon>
    </lineage>
</organism>
<comment type="caution">
    <text evidence="3">The sequence shown here is derived from an EMBL/GenBank/DDBJ whole genome shotgun (WGS) entry which is preliminary data.</text>
</comment>
<dbReference type="Proteomes" id="UP000589620">
    <property type="component" value="Unassembled WGS sequence"/>
</dbReference>
<keyword evidence="4" id="KW-1185">Reference proteome</keyword>
<protein>
    <submittedName>
        <fullName evidence="3">Uncharacterized protein</fullName>
    </submittedName>
</protein>
<accession>A0A852T0T6</accession>
<proteinExistence type="predicted"/>
<feature type="region of interest" description="Disordered" evidence="1">
    <location>
        <begin position="1"/>
        <end position="25"/>
    </location>
</feature>
<feature type="transmembrane region" description="Helical" evidence="2">
    <location>
        <begin position="130"/>
        <end position="149"/>
    </location>
</feature>
<feature type="transmembrane region" description="Helical" evidence="2">
    <location>
        <begin position="161"/>
        <end position="180"/>
    </location>
</feature>
<evidence type="ECO:0000256" key="1">
    <source>
        <dbReference type="SAM" id="MobiDB-lite"/>
    </source>
</evidence>
<keyword evidence="2" id="KW-1133">Transmembrane helix</keyword>
<reference evidence="3 4" key="1">
    <citation type="submission" date="2020-07" db="EMBL/GenBank/DDBJ databases">
        <title>Sequencing the genomes of 1000 actinobacteria strains.</title>
        <authorList>
            <person name="Klenk H.-P."/>
        </authorList>
    </citation>
    <scope>NUCLEOTIDE SEQUENCE [LARGE SCALE GENOMIC DNA]</scope>
    <source>
        <strain evidence="3 4">DSM 23871</strain>
    </source>
</reference>
<dbReference type="EMBL" id="JACCBJ010000001">
    <property type="protein sequence ID" value="NYD74503.1"/>
    <property type="molecule type" value="Genomic_DNA"/>
</dbReference>
<sequence length="181" mass="19425">MSDQREHRNDDIHLPADASEDERRQAGDRLRERIYVTFTALAILMAMNAHGEALDSPTVLWTLVISVVGVLLAGLVSDLVSHMIAHNTLPSIAEFRHMLAVSSRALGVLVVPLIAVGLAVFDVIEDRTGLTIAIVALIVSLAVITWIAVSRTGLSGWRQLAVLAAVVALGVLVVFLEALAH</sequence>